<protein>
    <recommendedName>
        <fullName evidence="4">Adenosine deaminase</fullName>
    </recommendedName>
</protein>
<dbReference type="EMBL" id="CP004353">
    <property type="protein sequence ID" value="AHI21959.1"/>
    <property type="molecule type" value="Genomic_DNA"/>
</dbReference>
<accession>W5XZ43</accession>
<dbReference type="HOGENOM" id="CLU_039228_1_0_11"/>
<sequence>MVAMHDTPEFRLEFKNLTPALIDSLPKVLLRSTAPLSSLAHENAVYVEHVVDFSELDAAIEQASQAPFTVALLVRCRDESQVRRLVSDSSAIVVGVLVDDLAAANAARELYLPFVVEESLAAQVATGAPRLVNALELFDDFRINEDGEILLGRLGSWIRDRDTALVCDLLGDLASGDVDTLADYPLELLRSLGFNAVATGLDTALLSQLVDQLGLTLEDIFELTAAALDAAFLAKPLREKLFAEQLLPAFEPYTIGEATTEEEKEPEESEDVDLSGIDPIMLEQFGIDPDDLKK</sequence>
<dbReference type="STRING" id="1224164.B843_02840"/>
<dbReference type="eggNOG" id="COG1816">
    <property type="taxonomic scope" value="Bacteria"/>
</dbReference>
<evidence type="ECO:0008006" key="4">
    <source>
        <dbReference type="Google" id="ProtNLM"/>
    </source>
</evidence>
<dbReference type="KEGG" id="cvt:B843_02840"/>
<gene>
    <name evidence="2" type="ORF">B843_02840</name>
</gene>
<dbReference type="PATRIC" id="fig|1224164.3.peg.562"/>
<dbReference type="AlphaFoldDB" id="W5XZ43"/>
<keyword evidence="3" id="KW-1185">Reference proteome</keyword>
<dbReference type="Proteomes" id="UP000019222">
    <property type="component" value="Chromosome"/>
</dbReference>
<evidence type="ECO:0000256" key="1">
    <source>
        <dbReference type="SAM" id="MobiDB-lite"/>
    </source>
</evidence>
<organism evidence="2 3">
    <name type="scientific">Corynebacterium vitaeruminis DSM 20294</name>
    <dbReference type="NCBI Taxonomy" id="1224164"/>
    <lineage>
        <taxon>Bacteria</taxon>
        <taxon>Bacillati</taxon>
        <taxon>Actinomycetota</taxon>
        <taxon>Actinomycetes</taxon>
        <taxon>Mycobacteriales</taxon>
        <taxon>Corynebacteriaceae</taxon>
        <taxon>Corynebacterium</taxon>
    </lineage>
</organism>
<feature type="compositionally biased region" description="Acidic residues" evidence="1">
    <location>
        <begin position="259"/>
        <end position="273"/>
    </location>
</feature>
<name>W5XZ43_9CORY</name>
<evidence type="ECO:0000313" key="3">
    <source>
        <dbReference type="Proteomes" id="UP000019222"/>
    </source>
</evidence>
<feature type="region of interest" description="Disordered" evidence="1">
    <location>
        <begin position="257"/>
        <end position="276"/>
    </location>
</feature>
<proteinExistence type="predicted"/>
<evidence type="ECO:0000313" key="2">
    <source>
        <dbReference type="EMBL" id="AHI21959.1"/>
    </source>
</evidence>
<reference evidence="2 3" key="1">
    <citation type="submission" date="2013-02" db="EMBL/GenBank/DDBJ databases">
        <title>The complete genome sequence of Corynebacterium vitaeruminis DSM 20294.</title>
        <authorList>
            <person name="Ruckert C."/>
            <person name="Albersmeier A."/>
            <person name="Kalinowski J."/>
        </authorList>
    </citation>
    <scope>NUCLEOTIDE SEQUENCE [LARGE SCALE GENOMIC DNA]</scope>
    <source>
        <strain evidence="3">ATCC 10234</strain>
    </source>
</reference>